<feature type="transmembrane region" description="Helical" evidence="9">
    <location>
        <begin position="148"/>
        <end position="171"/>
    </location>
</feature>
<proteinExistence type="inferred from homology"/>
<evidence type="ECO:0000313" key="11">
    <source>
        <dbReference type="Proteomes" id="UP000748531"/>
    </source>
</evidence>
<dbReference type="EC" id="3.3.2.2" evidence="6"/>
<dbReference type="EMBL" id="LUCH01001815">
    <property type="protein sequence ID" value="KAF5402434.1"/>
    <property type="molecule type" value="Genomic_DNA"/>
</dbReference>
<feature type="transmembrane region" description="Helical" evidence="9">
    <location>
        <begin position="75"/>
        <end position="92"/>
    </location>
</feature>
<organism evidence="10 11">
    <name type="scientific">Paragonimus heterotremus</name>
    <dbReference type="NCBI Taxonomy" id="100268"/>
    <lineage>
        <taxon>Eukaryota</taxon>
        <taxon>Metazoa</taxon>
        <taxon>Spiralia</taxon>
        <taxon>Lophotrochozoa</taxon>
        <taxon>Platyhelminthes</taxon>
        <taxon>Trematoda</taxon>
        <taxon>Digenea</taxon>
        <taxon>Plagiorchiida</taxon>
        <taxon>Troglotremata</taxon>
        <taxon>Troglotrematidae</taxon>
        <taxon>Paragonimus</taxon>
    </lineage>
</organism>
<feature type="transmembrane region" description="Helical" evidence="9">
    <location>
        <begin position="208"/>
        <end position="228"/>
    </location>
</feature>
<feature type="transmembrane region" description="Helical" evidence="9">
    <location>
        <begin position="123"/>
        <end position="142"/>
    </location>
</feature>
<name>A0A8J4TMM6_9TREM</name>
<dbReference type="InterPro" id="IPR012506">
    <property type="entry name" value="TMEM86B-like"/>
</dbReference>
<evidence type="ECO:0000256" key="1">
    <source>
        <dbReference type="ARBA" id="ARBA00004141"/>
    </source>
</evidence>
<reference evidence="10" key="1">
    <citation type="submission" date="2019-05" db="EMBL/GenBank/DDBJ databases">
        <title>Annotation for the trematode Paragonimus heterotremus.</title>
        <authorList>
            <person name="Choi Y.-J."/>
        </authorList>
    </citation>
    <scope>NUCLEOTIDE SEQUENCE</scope>
    <source>
        <strain evidence="10">LC</strain>
    </source>
</reference>
<evidence type="ECO:0000256" key="4">
    <source>
        <dbReference type="ARBA" id="ARBA00022989"/>
    </source>
</evidence>
<evidence type="ECO:0000256" key="8">
    <source>
        <dbReference type="ARBA" id="ARBA00049560"/>
    </source>
</evidence>
<keyword evidence="4 9" id="KW-1133">Transmembrane helix</keyword>
<keyword evidence="3 9" id="KW-0812">Transmembrane</keyword>
<comment type="caution">
    <text evidence="10">The sequence shown here is derived from an EMBL/GenBank/DDBJ whole genome shotgun (WGS) entry which is preliminary data.</text>
</comment>
<evidence type="ECO:0000256" key="7">
    <source>
        <dbReference type="ARBA" id="ARBA00049458"/>
    </source>
</evidence>
<evidence type="ECO:0000256" key="2">
    <source>
        <dbReference type="ARBA" id="ARBA00007375"/>
    </source>
</evidence>
<dbReference type="GO" id="GO:0047408">
    <property type="term" value="F:alkenylglycerophosphocholine hydrolase activity"/>
    <property type="evidence" value="ECO:0007669"/>
    <property type="project" value="UniProtKB-EC"/>
</dbReference>
<keyword evidence="11" id="KW-1185">Reference proteome</keyword>
<dbReference type="OrthoDB" id="2133758at2759"/>
<dbReference type="PANTHER" id="PTHR31885">
    <property type="entry name" value="GH04784P"/>
    <property type="match status" value="1"/>
</dbReference>
<dbReference type="Proteomes" id="UP000748531">
    <property type="component" value="Unassembled WGS sequence"/>
</dbReference>
<feature type="transmembrane region" description="Helical" evidence="9">
    <location>
        <begin position="40"/>
        <end position="63"/>
    </location>
</feature>
<evidence type="ECO:0000313" key="10">
    <source>
        <dbReference type="EMBL" id="KAF5402434.1"/>
    </source>
</evidence>
<feature type="transmembrane region" description="Helical" evidence="9">
    <location>
        <begin position="183"/>
        <end position="202"/>
    </location>
</feature>
<evidence type="ECO:0000256" key="3">
    <source>
        <dbReference type="ARBA" id="ARBA00022692"/>
    </source>
</evidence>
<comment type="catalytic activity">
    <reaction evidence="8">
        <text>a 1-O-(1Z-alkenyl)-sn-glycero-3-phosphocholine + H2O = a 2,3-saturated aldehyde + sn-glycerol 3-phosphocholine</text>
        <dbReference type="Rhea" id="RHEA:22544"/>
        <dbReference type="ChEBI" id="CHEBI:15377"/>
        <dbReference type="ChEBI" id="CHEBI:16870"/>
        <dbReference type="ChEBI" id="CHEBI:73359"/>
        <dbReference type="ChEBI" id="CHEBI:77287"/>
        <dbReference type="EC" id="3.3.2.2"/>
    </reaction>
</comment>
<dbReference type="GO" id="GO:0016020">
    <property type="term" value="C:membrane"/>
    <property type="evidence" value="ECO:0007669"/>
    <property type="project" value="UniProtKB-SubCell"/>
</dbReference>
<gene>
    <name evidence="10" type="ORF">PHET_03866</name>
</gene>
<evidence type="ECO:0000256" key="9">
    <source>
        <dbReference type="SAM" id="Phobius"/>
    </source>
</evidence>
<protein>
    <recommendedName>
        <fullName evidence="6">lysoplasmalogenase</fullName>
        <ecNumber evidence="6">3.3.2.2</ecNumber>
    </recommendedName>
</protein>
<evidence type="ECO:0000256" key="5">
    <source>
        <dbReference type="ARBA" id="ARBA00023136"/>
    </source>
</evidence>
<comment type="catalytic activity">
    <reaction evidence="7">
        <text>a 1-O-(1Z-alkenyl)-sn-glycero-3-phosphoethanolamine + H2O = a 2,3-saturated aldehyde + sn-glycero-3-phosphoethanolamine</text>
        <dbReference type="Rhea" id="RHEA:16905"/>
        <dbReference type="ChEBI" id="CHEBI:15377"/>
        <dbReference type="ChEBI" id="CHEBI:73359"/>
        <dbReference type="ChEBI" id="CHEBI:77288"/>
        <dbReference type="ChEBI" id="CHEBI:143890"/>
        <dbReference type="EC" id="3.3.2.2"/>
    </reaction>
</comment>
<comment type="similarity">
    <text evidence="2">Belongs to the TMEM86 family.</text>
</comment>
<sequence>MEGSVQISRISVVKCLGPRLVPFFKTFALLYVIYPKQEASIGYTLFKCAPIACLIGFVLMYGFRVPHKQSYARKVLLGLIFSCMGDACLVFGGPYLNLGIGFFAVAHMLYVAAFGCQPPALSLLPWIMSGIGAVWIYCFSQISTELRLIGAAYGFLLSLMIWRAAAQLLSGNAPIPWTSISRAFGATLFGISDAVLSVELVYGPGTKFAFLILPAYYAAQMCITVSVVDRKLASIKASSILNQ</sequence>
<comment type="subcellular location">
    <subcellularLocation>
        <location evidence="1">Membrane</location>
        <topology evidence="1">Multi-pass membrane protein</topology>
    </subcellularLocation>
</comment>
<dbReference type="PANTHER" id="PTHR31885:SF6">
    <property type="entry name" value="GH04784P"/>
    <property type="match status" value="1"/>
</dbReference>
<accession>A0A8J4TMM6</accession>
<dbReference type="Pfam" id="PF07947">
    <property type="entry name" value="YhhN"/>
    <property type="match status" value="1"/>
</dbReference>
<evidence type="ECO:0000256" key="6">
    <source>
        <dbReference type="ARBA" id="ARBA00035673"/>
    </source>
</evidence>
<keyword evidence="5 9" id="KW-0472">Membrane</keyword>
<dbReference type="AlphaFoldDB" id="A0A8J4TMM6"/>